<proteinExistence type="predicted"/>
<dbReference type="SUPFAM" id="SSF52833">
    <property type="entry name" value="Thioredoxin-like"/>
    <property type="match status" value="1"/>
</dbReference>
<dbReference type="InterPro" id="IPR013766">
    <property type="entry name" value="Thioredoxin_domain"/>
</dbReference>
<evidence type="ECO:0000259" key="5">
    <source>
        <dbReference type="PROSITE" id="PS51352"/>
    </source>
</evidence>
<dbReference type="InterPro" id="IPR050553">
    <property type="entry name" value="Thioredoxin_ResA/DsbE_sf"/>
</dbReference>
<comment type="subcellular location">
    <subcellularLocation>
        <location evidence="1">Cell envelope</location>
    </subcellularLocation>
</comment>
<dbReference type="InterPro" id="IPR017937">
    <property type="entry name" value="Thioredoxin_CS"/>
</dbReference>
<dbReference type="PANTHER" id="PTHR42852">
    <property type="entry name" value="THIOL:DISULFIDE INTERCHANGE PROTEIN DSBE"/>
    <property type="match status" value="1"/>
</dbReference>
<feature type="domain" description="Thioredoxin" evidence="5">
    <location>
        <begin position="66"/>
        <end position="206"/>
    </location>
</feature>
<evidence type="ECO:0000256" key="2">
    <source>
        <dbReference type="ARBA" id="ARBA00022748"/>
    </source>
</evidence>
<protein>
    <submittedName>
        <fullName evidence="6">TlpA family protein disulfide reductase</fullName>
    </submittedName>
</protein>
<keyword evidence="7" id="KW-1185">Reference proteome</keyword>
<dbReference type="PANTHER" id="PTHR42852:SF17">
    <property type="entry name" value="THIOREDOXIN-LIKE PROTEIN HI_1115"/>
    <property type="match status" value="1"/>
</dbReference>
<keyword evidence="4" id="KW-1133">Transmembrane helix</keyword>
<dbReference type="RefSeq" id="WP_265767491.1">
    <property type="nucleotide sequence ID" value="NZ_JAGGJA010000016.1"/>
</dbReference>
<dbReference type="PROSITE" id="PS00194">
    <property type="entry name" value="THIOREDOXIN_1"/>
    <property type="match status" value="1"/>
</dbReference>
<dbReference type="EMBL" id="JAGGJA010000016">
    <property type="protein sequence ID" value="MCW9708687.1"/>
    <property type="molecule type" value="Genomic_DNA"/>
</dbReference>
<dbReference type="CDD" id="cd02966">
    <property type="entry name" value="TlpA_like_family"/>
    <property type="match status" value="1"/>
</dbReference>
<dbReference type="PROSITE" id="PS51352">
    <property type="entry name" value="THIOREDOXIN_2"/>
    <property type="match status" value="1"/>
</dbReference>
<keyword evidence="3" id="KW-0676">Redox-active center</keyword>
<sequence length="209" mass="23382">MNTDQSKKSKTGLKRTILEWMGIGAVLIVLYATGLHTEVIGTMQRALLWTGLLDAETQTVNTTDGPLLSEATYNLPLTNSDGEELRLQHFKGKVLFINIWASWCPPCVAEMPTIESLYTAVQDHKNIAFLLISVDEDQSKATAFMEGKEFPMPYYFPDAGLPSIFQSPYIPATYVISKGGKLVYKKEGIADYSSASFRNWMIQLSEREI</sequence>
<keyword evidence="4" id="KW-0812">Transmembrane</keyword>
<reference evidence="6 7" key="1">
    <citation type="submission" date="2021-03" db="EMBL/GenBank/DDBJ databases">
        <title>Aliifodinibius sp. nov., a new bacterium isolated from saline soil.</title>
        <authorList>
            <person name="Galisteo C."/>
            <person name="De La Haba R."/>
            <person name="Sanchez-Porro C."/>
            <person name="Ventosa A."/>
        </authorList>
    </citation>
    <scope>NUCLEOTIDE SEQUENCE [LARGE SCALE GENOMIC DNA]</scope>
    <source>
        <strain evidence="6 7">1BSP15-2V2</strain>
    </source>
</reference>
<keyword evidence="4" id="KW-0472">Membrane</keyword>
<dbReference type="Gene3D" id="3.40.30.10">
    <property type="entry name" value="Glutaredoxin"/>
    <property type="match status" value="1"/>
</dbReference>
<evidence type="ECO:0000256" key="3">
    <source>
        <dbReference type="ARBA" id="ARBA00023284"/>
    </source>
</evidence>
<name>A0ABT3PS41_9BACT</name>
<keyword evidence="2" id="KW-0201">Cytochrome c-type biogenesis</keyword>
<evidence type="ECO:0000256" key="1">
    <source>
        <dbReference type="ARBA" id="ARBA00004196"/>
    </source>
</evidence>
<dbReference type="InterPro" id="IPR013740">
    <property type="entry name" value="Redoxin"/>
</dbReference>
<dbReference type="InterPro" id="IPR036249">
    <property type="entry name" value="Thioredoxin-like_sf"/>
</dbReference>
<feature type="transmembrane region" description="Helical" evidence="4">
    <location>
        <begin position="17"/>
        <end position="35"/>
    </location>
</feature>
<dbReference type="Pfam" id="PF08534">
    <property type="entry name" value="Redoxin"/>
    <property type="match status" value="1"/>
</dbReference>
<gene>
    <name evidence="6" type="ORF">J6I44_17630</name>
</gene>
<comment type="caution">
    <text evidence="6">The sequence shown here is derived from an EMBL/GenBank/DDBJ whole genome shotgun (WGS) entry which is preliminary data.</text>
</comment>
<evidence type="ECO:0000256" key="4">
    <source>
        <dbReference type="SAM" id="Phobius"/>
    </source>
</evidence>
<evidence type="ECO:0000313" key="6">
    <source>
        <dbReference type="EMBL" id="MCW9708687.1"/>
    </source>
</evidence>
<accession>A0ABT3PS41</accession>
<dbReference type="Proteomes" id="UP001207918">
    <property type="component" value="Unassembled WGS sequence"/>
</dbReference>
<evidence type="ECO:0000313" key="7">
    <source>
        <dbReference type="Proteomes" id="UP001207918"/>
    </source>
</evidence>
<organism evidence="6 7">
    <name type="scientific">Fodinibius salsisoli</name>
    <dbReference type="NCBI Taxonomy" id="2820877"/>
    <lineage>
        <taxon>Bacteria</taxon>
        <taxon>Pseudomonadati</taxon>
        <taxon>Balneolota</taxon>
        <taxon>Balneolia</taxon>
        <taxon>Balneolales</taxon>
        <taxon>Balneolaceae</taxon>
        <taxon>Fodinibius</taxon>
    </lineage>
</organism>